<keyword evidence="1" id="KW-1133">Transmembrane helix</keyword>
<accession>A0A381ZBH8</accession>
<evidence type="ECO:0000313" key="3">
    <source>
        <dbReference type="EMBL" id="SVA86291.1"/>
    </source>
</evidence>
<evidence type="ECO:0000256" key="1">
    <source>
        <dbReference type="SAM" id="Phobius"/>
    </source>
</evidence>
<evidence type="ECO:0000259" key="2">
    <source>
        <dbReference type="Pfam" id="PF18935"/>
    </source>
</evidence>
<protein>
    <recommendedName>
        <fullName evidence="2">DUF5683 domain-containing protein</fullName>
    </recommendedName>
</protein>
<dbReference type="InterPro" id="IPR043738">
    <property type="entry name" value="DUF5683"/>
</dbReference>
<sequence>MQIRTPQKAAYYALLCPGGGQLYNKKYLKAGILFGAEIYAGIKFNEYRVNYRYYNGDLAFPKYQYLEKRNKSAWWIGFIYIYGLIDAIVDAHLQSFDEIMSEDLEQSTAEDTKQKEEK</sequence>
<keyword evidence="1" id="KW-0472">Membrane</keyword>
<keyword evidence="1" id="KW-0812">Transmembrane</keyword>
<feature type="transmembrane region" description="Helical" evidence="1">
    <location>
        <begin position="72"/>
        <end position="93"/>
    </location>
</feature>
<proteinExistence type="predicted"/>
<dbReference type="Pfam" id="PF18935">
    <property type="entry name" value="DUF5683"/>
    <property type="match status" value="1"/>
</dbReference>
<feature type="domain" description="DUF5683" evidence="2">
    <location>
        <begin position="4"/>
        <end position="64"/>
    </location>
</feature>
<reference evidence="3" key="1">
    <citation type="submission" date="2018-05" db="EMBL/GenBank/DDBJ databases">
        <authorList>
            <person name="Lanie J.A."/>
            <person name="Ng W.-L."/>
            <person name="Kazmierczak K.M."/>
            <person name="Andrzejewski T.M."/>
            <person name="Davidsen T.M."/>
            <person name="Wayne K.J."/>
            <person name="Tettelin H."/>
            <person name="Glass J.I."/>
            <person name="Rusch D."/>
            <person name="Podicherti R."/>
            <person name="Tsui H.-C.T."/>
            <person name="Winkler M.E."/>
        </authorList>
    </citation>
    <scope>NUCLEOTIDE SEQUENCE</scope>
</reference>
<name>A0A381ZBH8_9ZZZZ</name>
<dbReference type="AlphaFoldDB" id="A0A381ZBH8"/>
<gene>
    <name evidence="3" type="ORF">METZ01_LOCUS139145</name>
</gene>
<dbReference type="EMBL" id="UINC01020582">
    <property type="protein sequence ID" value="SVA86291.1"/>
    <property type="molecule type" value="Genomic_DNA"/>
</dbReference>
<organism evidence="3">
    <name type="scientific">marine metagenome</name>
    <dbReference type="NCBI Taxonomy" id="408172"/>
    <lineage>
        <taxon>unclassified sequences</taxon>
        <taxon>metagenomes</taxon>
        <taxon>ecological metagenomes</taxon>
    </lineage>
</organism>